<sequence>MILKLDMSSEVPIYLQIRNQIVLGIGQGQLRAGESLPTVRQLAEDIGVNTMTVNKAYSLLKGEGYIEIDRRKGAVVKPCSSPGGLEEDFKQRLSLLAAEAAAKGVPREQFLEACREAAAVMNPKGVE</sequence>
<dbReference type="CDD" id="cd07377">
    <property type="entry name" value="WHTH_GntR"/>
    <property type="match status" value="1"/>
</dbReference>
<keyword evidence="1" id="KW-0805">Transcription regulation</keyword>
<evidence type="ECO:0000256" key="2">
    <source>
        <dbReference type="ARBA" id="ARBA00023125"/>
    </source>
</evidence>
<comment type="caution">
    <text evidence="5">The sequence shown here is derived from an EMBL/GenBank/DDBJ whole genome shotgun (WGS) entry which is preliminary data.</text>
</comment>
<dbReference type="Pfam" id="PF00392">
    <property type="entry name" value="GntR"/>
    <property type="match status" value="1"/>
</dbReference>
<evidence type="ECO:0000256" key="1">
    <source>
        <dbReference type="ARBA" id="ARBA00023015"/>
    </source>
</evidence>
<keyword evidence="3" id="KW-0804">Transcription</keyword>
<keyword evidence="2" id="KW-0238">DNA-binding</keyword>
<evidence type="ECO:0000313" key="6">
    <source>
        <dbReference type="Proteomes" id="UP000824002"/>
    </source>
</evidence>
<feature type="domain" description="HTH gntR-type" evidence="4">
    <location>
        <begin position="11"/>
        <end position="79"/>
    </location>
</feature>
<dbReference type="Proteomes" id="UP000824002">
    <property type="component" value="Unassembled WGS sequence"/>
</dbReference>
<organism evidence="5 6">
    <name type="scientific">Candidatus Merdivicinus excrementipullorum</name>
    <dbReference type="NCBI Taxonomy" id="2840867"/>
    <lineage>
        <taxon>Bacteria</taxon>
        <taxon>Bacillati</taxon>
        <taxon>Bacillota</taxon>
        <taxon>Clostridia</taxon>
        <taxon>Eubacteriales</taxon>
        <taxon>Oscillospiraceae</taxon>
        <taxon>Oscillospiraceae incertae sedis</taxon>
        <taxon>Candidatus Merdivicinus</taxon>
    </lineage>
</organism>
<evidence type="ECO:0000259" key="4">
    <source>
        <dbReference type="PROSITE" id="PS50949"/>
    </source>
</evidence>
<dbReference type="SUPFAM" id="SSF46785">
    <property type="entry name" value="Winged helix' DNA-binding domain"/>
    <property type="match status" value="1"/>
</dbReference>
<dbReference type="GO" id="GO:0003700">
    <property type="term" value="F:DNA-binding transcription factor activity"/>
    <property type="evidence" value="ECO:0007669"/>
    <property type="project" value="InterPro"/>
</dbReference>
<dbReference type="AlphaFoldDB" id="A0A9D1K0N8"/>
<dbReference type="PROSITE" id="PS50949">
    <property type="entry name" value="HTH_GNTR"/>
    <property type="match status" value="1"/>
</dbReference>
<dbReference type="PRINTS" id="PR00035">
    <property type="entry name" value="HTHGNTR"/>
</dbReference>
<dbReference type="InterPro" id="IPR036388">
    <property type="entry name" value="WH-like_DNA-bd_sf"/>
</dbReference>
<evidence type="ECO:0000313" key="5">
    <source>
        <dbReference type="EMBL" id="HIS77510.1"/>
    </source>
</evidence>
<evidence type="ECO:0000256" key="3">
    <source>
        <dbReference type="ARBA" id="ARBA00023163"/>
    </source>
</evidence>
<dbReference type="SMART" id="SM00345">
    <property type="entry name" value="HTH_GNTR"/>
    <property type="match status" value="1"/>
</dbReference>
<name>A0A9D1K0N8_9FIRM</name>
<dbReference type="Gene3D" id="1.10.10.10">
    <property type="entry name" value="Winged helix-like DNA-binding domain superfamily/Winged helix DNA-binding domain"/>
    <property type="match status" value="1"/>
</dbReference>
<protein>
    <submittedName>
        <fullName evidence="5">GntR family transcriptional regulator</fullName>
    </submittedName>
</protein>
<dbReference type="GO" id="GO:0003677">
    <property type="term" value="F:DNA binding"/>
    <property type="evidence" value="ECO:0007669"/>
    <property type="project" value="UniProtKB-KW"/>
</dbReference>
<dbReference type="PANTHER" id="PTHR38445:SF12">
    <property type="entry name" value="GNTR-FAMILY TRANSCRIPTIONAL REGULATOR"/>
    <property type="match status" value="1"/>
</dbReference>
<dbReference type="InterPro" id="IPR036390">
    <property type="entry name" value="WH_DNA-bd_sf"/>
</dbReference>
<proteinExistence type="predicted"/>
<reference evidence="5" key="2">
    <citation type="journal article" date="2021" name="PeerJ">
        <title>Extensive microbial diversity within the chicken gut microbiome revealed by metagenomics and culture.</title>
        <authorList>
            <person name="Gilroy R."/>
            <person name="Ravi A."/>
            <person name="Getino M."/>
            <person name="Pursley I."/>
            <person name="Horton D.L."/>
            <person name="Alikhan N.F."/>
            <person name="Baker D."/>
            <person name="Gharbi K."/>
            <person name="Hall N."/>
            <person name="Watson M."/>
            <person name="Adriaenssens E.M."/>
            <person name="Foster-Nyarko E."/>
            <person name="Jarju S."/>
            <person name="Secka A."/>
            <person name="Antonio M."/>
            <person name="Oren A."/>
            <person name="Chaudhuri R.R."/>
            <person name="La Ragione R."/>
            <person name="Hildebrand F."/>
            <person name="Pallen M.J."/>
        </authorList>
    </citation>
    <scope>NUCLEOTIDE SEQUENCE</scope>
    <source>
        <strain evidence="5">CHK199-13235</strain>
    </source>
</reference>
<dbReference type="EMBL" id="DVJP01000077">
    <property type="protein sequence ID" value="HIS77510.1"/>
    <property type="molecule type" value="Genomic_DNA"/>
</dbReference>
<accession>A0A9D1K0N8</accession>
<gene>
    <name evidence="5" type="ORF">IAB51_11990</name>
</gene>
<reference evidence="5" key="1">
    <citation type="submission" date="2020-10" db="EMBL/GenBank/DDBJ databases">
        <authorList>
            <person name="Gilroy R."/>
        </authorList>
    </citation>
    <scope>NUCLEOTIDE SEQUENCE</scope>
    <source>
        <strain evidence="5">CHK199-13235</strain>
    </source>
</reference>
<dbReference type="PANTHER" id="PTHR38445">
    <property type="entry name" value="HTH-TYPE TRANSCRIPTIONAL REPRESSOR YTRA"/>
    <property type="match status" value="1"/>
</dbReference>
<dbReference type="InterPro" id="IPR000524">
    <property type="entry name" value="Tscrpt_reg_HTH_GntR"/>
</dbReference>